<evidence type="ECO:0000313" key="2">
    <source>
        <dbReference type="EMBL" id="GBO35320.1"/>
    </source>
</evidence>
<dbReference type="EMBL" id="BGPR01059286">
    <property type="protein sequence ID" value="GBO35320.1"/>
    <property type="molecule type" value="Genomic_DNA"/>
</dbReference>
<protein>
    <submittedName>
        <fullName evidence="2">Uncharacterized protein</fullName>
    </submittedName>
</protein>
<accession>A0A4Y2WG77</accession>
<evidence type="ECO:0000256" key="1">
    <source>
        <dbReference type="SAM" id="MobiDB-lite"/>
    </source>
</evidence>
<evidence type="ECO:0000313" key="3">
    <source>
        <dbReference type="Proteomes" id="UP000499080"/>
    </source>
</evidence>
<feature type="region of interest" description="Disordered" evidence="1">
    <location>
        <begin position="1"/>
        <end position="81"/>
    </location>
</feature>
<reference evidence="2 3" key="1">
    <citation type="journal article" date="2019" name="Sci. Rep.">
        <title>Orb-weaving spider Araneus ventricosus genome elucidates the spidroin gene catalogue.</title>
        <authorList>
            <person name="Kono N."/>
            <person name="Nakamura H."/>
            <person name="Ohtoshi R."/>
            <person name="Moran D.A.P."/>
            <person name="Shinohara A."/>
            <person name="Yoshida Y."/>
            <person name="Fujiwara M."/>
            <person name="Mori M."/>
            <person name="Tomita M."/>
            <person name="Arakawa K."/>
        </authorList>
    </citation>
    <scope>NUCLEOTIDE SEQUENCE [LARGE SCALE GENOMIC DNA]</scope>
</reference>
<name>A0A4Y2WG77_ARAVE</name>
<proteinExistence type="predicted"/>
<organism evidence="2 3">
    <name type="scientific">Araneus ventricosus</name>
    <name type="common">Orbweaver spider</name>
    <name type="synonym">Epeira ventricosa</name>
    <dbReference type="NCBI Taxonomy" id="182803"/>
    <lineage>
        <taxon>Eukaryota</taxon>
        <taxon>Metazoa</taxon>
        <taxon>Ecdysozoa</taxon>
        <taxon>Arthropoda</taxon>
        <taxon>Chelicerata</taxon>
        <taxon>Arachnida</taxon>
        <taxon>Araneae</taxon>
        <taxon>Araneomorphae</taxon>
        <taxon>Entelegynae</taxon>
        <taxon>Araneoidea</taxon>
        <taxon>Araneidae</taxon>
        <taxon>Araneus</taxon>
    </lineage>
</organism>
<dbReference type="Proteomes" id="UP000499080">
    <property type="component" value="Unassembled WGS sequence"/>
</dbReference>
<sequence>MRLAYQPIDTPGTEMYQPSKGSPHTANTWGNLLSMRSTKQTERQQLLMESSLAYPRGREEKSNNSKRRQNSKGEQTLGYLGVVKPVTPEEDVPLRGNIY</sequence>
<gene>
    <name evidence="2" type="ORF">AVEN_37324_1</name>
</gene>
<dbReference type="AlphaFoldDB" id="A0A4Y2WG77"/>
<keyword evidence="3" id="KW-1185">Reference proteome</keyword>
<feature type="compositionally biased region" description="Polar residues" evidence="1">
    <location>
        <begin position="19"/>
        <end position="48"/>
    </location>
</feature>
<comment type="caution">
    <text evidence="2">The sequence shown here is derived from an EMBL/GenBank/DDBJ whole genome shotgun (WGS) entry which is preliminary data.</text>
</comment>